<feature type="transmembrane region" description="Helical" evidence="1">
    <location>
        <begin position="169"/>
        <end position="191"/>
    </location>
</feature>
<keyword evidence="1" id="KW-0812">Transmembrane</keyword>
<keyword evidence="3" id="KW-1185">Reference proteome</keyword>
<protein>
    <recommendedName>
        <fullName evidence="4">ABC transporter permease</fullName>
    </recommendedName>
</protein>
<feature type="transmembrane region" description="Helical" evidence="1">
    <location>
        <begin position="198"/>
        <end position="215"/>
    </location>
</feature>
<dbReference type="RefSeq" id="WP_069647342.1">
    <property type="nucleotide sequence ID" value="NZ_MIJZ01000016.1"/>
</dbReference>
<keyword evidence="1" id="KW-0472">Membrane</keyword>
<dbReference type="AlphaFoldDB" id="A0A1E5GAC8"/>
<name>A0A1E5GAC8_9ENTE</name>
<keyword evidence="1" id="KW-1133">Transmembrane helix</keyword>
<reference evidence="3" key="1">
    <citation type="submission" date="2016-09" db="EMBL/GenBank/DDBJ databases">
        <authorList>
            <person name="Gulvik C.A."/>
        </authorList>
    </citation>
    <scope>NUCLEOTIDE SEQUENCE [LARGE SCALE GENOMIC DNA]</scope>
    <source>
        <strain evidence="3">DSM 23328</strain>
    </source>
</reference>
<dbReference type="Pfam" id="PF12679">
    <property type="entry name" value="ABC2_membrane_2"/>
    <property type="match status" value="1"/>
</dbReference>
<comment type="caution">
    <text evidence="2">The sequence shown here is derived from an EMBL/GenBank/DDBJ whole genome shotgun (WGS) entry which is preliminary data.</text>
</comment>
<dbReference type="STRING" id="903984.BCR21_15095"/>
<organism evidence="2 3">
    <name type="scientific">Enterococcus ureasiticus</name>
    <dbReference type="NCBI Taxonomy" id="903984"/>
    <lineage>
        <taxon>Bacteria</taxon>
        <taxon>Bacillati</taxon>
        <taxon>Bacillota</taxon>
        <taxon>Bacilli</taxon>
        <taxon>Lactobacillales</taxon>
        <taxon>Enterococcaceae</taxon>
        <taxon>Enterococcus</taxon>
    </lineage>
</organism>
<proteinExistence type="predicted"/>
<dbReference type="GO" id="GO:0140359">
    <property type="term" value="F:ABC-type transporter activity"/>
    <property type="evidence" value="ECO:0007669"/>
    <property type="project" value="InterPro"/>
</dbReference>
<dbReference type="PANTHER" id="PTHR37305">
    <property type="entry name" value="INTEGRAL MEMBRANE PROTEIN-RELATED"/>
    <property type="match status" value="1"/>
</dbReference>
<dbReference type="OrthoDB" id="9800309at2"/>
<evidence type="ECO:0000313" key="2">
    <source>
        <dbReference type="EMBL" id="OEG09664.1"/>
    </source>
</evidence>
<evidence type="ECO:0008006" key="4">
    <source>
        <dbReference type="Google" id="ProtNLM"/>
    </source>
</evidence>
<accession>A0A1E5GAC8</accession>
<feature type="transmembrane region" description="Helical" evidence="1">
    <location>
        <begin position="70"/>
        <end position="92"/>
    </location>
</feature>
<sequence>MITAKIESKSLVKGLIIWTILFAVIIFGFSAVYPQMHSSAMEDLLGAKLDGLSPSLLKTFNISVNGQTSFLVATGFFGYYFQYMFLAASIYAMMLGSQALIKEETDGTIEFLYAQPVTRKGIVTSKFVGNLFILAVFWLISLGVSVGSTLLYRQSTDSVATITREISKIFMQESLILLFFLTLGFFVSTFLKSSKQSTSISLGIVFGFYLIGIFSDLNDSFSWAKNISPTHMGIPGNLLDKGLSAGNVILLSLLIALFLGATYRVYQRKDLKV</sequence>
<dbReference type="EMBL" id="MIJZ01000016">
    <property type="protein sequence ID" value="OEG09664.1"/>
    <property type="molecule type" value="Genomic_DNA"/>
</dbReference>
<evidence type="ECO:0000256" key="1">
    <source>
        <dbReference type="SAM" id="Phobius"/>
    </source>
</evidence>
<feature type="transmembrane region" description="Helical" evidence="1">
    <location>
        <begin position="127"/>
        <end position="149"/>
    </location>
</feature>
<dbReference type="PANTHER" id="PTHR37305:SF1">
    <property type="entry name" value="MEMBRANE PROTEIN"/>
    <property type="match status" value="1"/>
</dbReference>
<dbReference type="Proteomes" id="UP000094068">
    <property type="component" value="Unassembled WGS sequence"/>
</dbReference>
<gene>
    <name evidence="2" type="ORF">BCR21_15095</name>
</gene>
<feature type="transmembrane region" description="Helical" evidence="1">
    <location>
        <begin position="245"/>
        <end position="266"/>
    </location>
</feature>
<dbReference type="GO" id="GO:0005886">
    <property type="term" value="C:plasma membrane"/>
    <property type="evidence" value="ECO:0007669"/>
    <property type="project" value="UniProtKB-SubCell"/>
</dbReference>
<evidence type="ECO:0000313" key="3">
    <source>
        <dbReference type="Proteomes" id="UP000094068"/>
    </source>
</evidence>
<feature type="transmembrane region" description="Helical" evidence="1">
    <location>
        <begin position="12"/>
        <end position="33"/>
    </location>
</feature>